<keyword evidence="4" id="KW-0472">Membrane</keyword>
<dbReference type="SMART" id="SM00342">
    <property type="entry name" value="HTH_ARAC"/>
    <property type="match status" value="1"/>
</dbReference>
<protein>
    <submittedName>
        <fullName evidence="6">Cache domain-containing protein</fullName>
    </submittedName>
</protein>
<keyword evidence="3" id="KW-0804">Transcription</keyword>
<dbReference type="Proteomes" id="UP000246635">
    <property type="component" value="Unassembled WGS sequence"/>
</dbReference>
<dbReference type="InterPro" id="IPR041522">
    <property type="entry name" value="CdaR_GGDEF"/>
</dbReference>
<dbReference type="EMBL" id="QGTQ01000015">
    <property type="protein sequence ID" value="PWV99315.1"/>
    <property type="molecule type" value="Genomic_DNA"/>
</dbReference>
<dbReference type="OrthoDB" id="2647120at2"/>
<evidence type="ECO:0000313" key="7">
    <source>
        <dbReference type="Proteomes" id="UP000246635"/>
    </source>
</evidence>
<sequence length="763" mass="86379">MLMEGDGVNSKAVFWRNPIFYKYLLSYLFVLIIPLLLIALFLNQYFIQILQEVAVQNNEHSLQSVQQTLDDKLREMNGIAVEISSNPNLLPHRITSDMYDAMTAKEELNYTLTNGFLEDVLLYIKGSSYLYSSTSTYSKKMFINQIVPYENWTLENFVSNLEQLRMPAIRPAEKIKNTSSSHASLHGERILTYMIPIPVNSPKPYGVVLFLIKDATIQQLLHGAVQDSEGSVMLVNSERQLLTAYNANEEWAVQAFQALQRNGDSAGSSIMRINGQRYVVATVQSGQTGWEYVTTTPYMAVMSKAIQAQKQSLIVISLVLVLGLFIIYISMRYNYAPIVKLFAFARGRLGTVLTSIQQITDGIEVISEDREKLSQKLESSRTAIQQHLLLSLLQGRGGTSESLIEQGREVGLMLEGPVYYVMLIHVHRLNNMPIAKRQAAVESIEQIMNAFLTAYKADLSDKDGFVYIGVTDSSRAEIEDRLMQLIAPIAKVADGEVALAMGNLYEDMNDIGKSYIEATTAINYRLIKGLNQLIPFHALGLEQSGAHWYPKYAIEQLEAYVLRGDLTGIKRIVTDVLNQMNEQHVNLYIARCICYDMINTVIKALFLKDGRLIVPDSPDVLQLTKFETMQEFAQLMEELCSYAARQADDSEQKADQQVTSWMAYIQTHFQSAEFSVPSMAAHFELSVSHIQRIFKERTGCTITEQLNEVRIQQAKKLLVESDMPIKDIVCEVGYYDVSSFIRKFKQSTFLTPGEYRKHHAGRE</sequence>
<evidence type="ECO:0000256" key="1">
    <source>
        <dbReference type="ARBA" id="ARBA00023015"/>
    </source>
</evidence>
<dbReference type="GO" id="GO:0043565">
    <property type="term" value="F:sequence-specific DNA binding"/>
    <property type="evidence" value="ECO:0007669"/>
    <property type="project" value="InterPro"/>
</dbReference>
<reference evidence="6 7" key="1">
    <citation type="submission" date="2018-05" db="EMBL/GenBank/DDBJ databases">
        <title>Genomic Encyclopedia of Type Strains, Phase III (KMG-III): the genomes of soil and plant-associated and newly described type strains.</title>
        <authorList>
            <person name="Whitman W."/>
        </authorList>
    </citation>
    <scope>NUCLEOTIDE SEQUENCE [LARGE SCALE GENOMIC DNA]</scope>
    <source>
        <strain evidence="6 7">CECT 5696</strain>
    </source>
</reference>
<dbReference type="PROSITE" id="PS01124">
    <property type="entry name" value="HTH_ARAC_FAMILY_2"/>
    <property type="match status" value="1"/>
</dbReference>
<organism evidence="6 7">
    <name type="scientific">Paenibacillus cellulosilyticus</name>
    <dbReference type="NCBI Taxonomy" id="375489"/>
    <lineage>
        <taxon>Bacteria</taxon>
        <taxon>Bacillati</taxon>
        <taxon>Bacillota</taxon>
        <taxon>Bacilli</taxon>
        <taxon>Bacillales</taxon>
        <taxon>Paenibacillaceae</taxon>
        <taxon>Paenibacillus</taxon>
    </lineage>
</organism>
<keyword evidence="2" id="KW-0238">DNA-binding</keyword>
<evidence type="ECO:0000256" key="3">
    <source>
        <dbReference type="ARBA" id="ARBA00023163"/>
    </source>
</evidence>
<keyword evidence="7" id="KW-1185">Reference proteome</keyword>
<dbReference type="InterPro" id="IPR018060">
    <property type="entry name" value="HTH_AraC"/>
</dbReference>
<gene>
    <name evidence="6" type="ORF">DFQ01_11531</name>
</gene>
<keyword evidence="1" id="KW-0805">Transcription regulation</keyword>
<dbReference type="SUPFAM" id="SSF46689">
    <property type="entry name" value="Homeodomain-like"/>
    <property type="match status" value="1"/>
</dbReference>
<evidence type="ECO:0000256" key="2">
    <source>
        <dbReference type="ARBA" id="ARBA00023125"/>
    </source>
</evidence>
<keyword evidence="4" id="KW-0812">Transmembrane</keyword>
<evidence type="ECO:0000256" key="4">
    <source>
        <dbReference type="SAM" id="Phobius"/>
    </source>
</evidence>
<dbReference type="AlphaFoldDB" id="A0A2V2YRS7"/>
<dbReference type="Pfam" id="PF17853">
    <property type="entry name" value="GGDEF_2"/>
    <property type="match status" value="1"/>
</dbReference>
<feature type="domain" description="HTH araC/xylS-type" evidence="5">
    <location>
        <begin position="659"/>
        <end position="758"/>
    </location>
</feature>
<feature type="transmembrane region" description="Helical" evidence="4">
    <location>
        <begin position="312"/>
        <end position="331"/>
    </location>
</feature>
<comment type="caution">
    <text evidence="6">The sequence shown here is derived from an EMBL/GenBank/DDBJ whole genome shotgun (WGS) entry which is preliminary data.</text>
</comment>
<dbReference type="PANTHER" id="PTHR43280:SF28">
    <property type="entry name" value="HTH-TYPE TRANSCRIPTIONAL ACTIVATOR RHAS"/>
    <property type="match status" value="1"/>
</dbReference>
<dbReference type="Gene3D" id="1.10.10.60">
    <property type="entry name" value="Homeodomain-like"/>
    <property type="match status" value="1"/>
</dbReference>
<evidence type="ECO:0000313" key="6">
    <source>
        <dbReference type="EMBL" id="PWV99315.1"/>
    </source>
</evidence>
<feature type="transmembrane region" description="Helical" evidence="4">
    <location>
        <begin position="20"/>
        <end position="42"/>
    </location>
</feature>
<evidence type="ECO:0000259" key="5">
    <source>
        <dbReference type="PROSITE" id="PS01124"/>
    </source>
</evidence>
<accession>A0A2V2YRS7</accession>
<proteinExistence type="predicted"/>
<dbReference type="GO" id="GO:0003700">
    <property type="term" value="F:DNA-binding transcription factor activity"/>
    <property type="evidence" value="ECO:0007669"/>
    <property type="project" value="InterPro"/>
</dbReference>
<dbReference type="PANTHER" id="PTHR43280">
    <property type="entry name" value="ARAC-FAMILY TRANSCRIPTIONAL REGULATOR"/>
    <property type="match status" value="1"/>
</dbReference>
<keyword evidence="4" id="KW-1133">Transmembrane helix</keyword>
<name>A0A2V2YRS7_9BACL</name>
<dbReference type="Pfam" id="PF12833">
    <property type="entry name" value="HTH_18"/>
    <property type="match status" value="1"/>
</dbReference>
<dbReference type="InterPro" id="IPR009057">
    <property type="entry name" value="Homeodomain-like_sf"/>
</dbReference>